<sequence length="338" mass="35494">MDLVLHLRGFVAVAEELSVSEAALRLGLDQPLLSRRLRTLERELGVELVDRSRRQIALTPDGVALLPRARHLVEQADHLVRTIRDADPAIVTLAAPSESDPAALARLLRLLDDAQLAVDLTCDNGGEPPADSSWTIVRCEPASARWTVRLGAASAPGGSDRPVRLSGLRPRRGAAARPVLVLPHDLEPPQGERLHAAADAAGLSPALLRAKPPHIAFAEALAGRAHLFCTAAEARRHGLSWAPLADPPMLRGYRLAERDPLPAALARGPLRTHALDLLGAAVSAEPDTPVPSPSDSPDSDSPDSGSPNSGSPNSGAPDSGSPGAVAPGRAPLRSKERT</sequence>
<dbReference type="Proteomes" id="UP001598673">
    <property type="component" value="Unassembled WGS sequence"/>
</dbReference>
<feature type="region of interest" description="Disordered" evidence="5">
    <location>
        <begin position="284"/>
        <end position="338"/>
    </location>
</feature>
<dbReference type="PROSITE" id="PS50931">
    <property type="entry name" value="HTH_LYSR"/>
    <property type="match status" value="1"/>
</dbReference>
<protein>
    <submittedName>
        <fullName evidence="7">LysR family transcriptional regulator</fullName>
    </submittedName>
</protein>
<evidence type="ECO:0000256" key="5">
    <source>
        <dbReference type="SAM" id="MobiDB-lite"/>
    </source>
</evidence>
<keyword evidence="4" id="KW-0804">Transcription</keyword>
<dbReference type="SUPFAM" id="SSF46785">
    <property type="entry name" value="Winged helix' DNA-binding domain"/>
    <property type="match status" value="1"/>
</dbReference>
<evidence type="ECO:0000256" key="2">
    <source>
        <dbReference type="ARBA" id="ARBA00023015"/>
    </source>
</evidence>
<reference evidence="7 8" key="1">
    <citation type="submission" date="2024-09" db="EMBL/GenBank/DDBJ databases">
        <title>The Natural Products Discovery Center: Release of the First 8490 Sequenced Strains for Exploring Actinobacteria Biosynthetic Diversity.</title>
        <authorList>
            <person name="Kalkreuter E."/>
            <person name="Kautsar S.A."/>
            <person name="Yang D."/>
            <person name="Bader C.D."/>
            <person name="Teijaro C.N."/>
            <person name="Fluegel L."/>
            <person name="Davis C.M."/>
            <person name="Simpson J.R."/>
            <person name="Lauterbach L."/>
            <person name="Steele A.D."/>
            <person name="Gui C."/>
            <person name="Meng S."/>
            <person name="Li G."/>
            <person name="Viehrig K."/>
            <person name="Ye F."/>
            <person name="Su P."/>
            <person name="Kiefer A.F."/>
            <person name="Nichols A."/>
            <person name="Cepeda A.J."/>
            <person name="Yan W."/>
            <person name="Fan B."/>
            <person name="Jiang Y."/>
            <person name="Adhikari A."/>
            <person name="Zheng C.-J."/>
            <person name="Schuster L."/>
            <person name="Cowan T.M."/>
            <person name="Smanski M.J."/>
            <person name="Chevrette M.G."/>
            <person name="De Carvalho L.P.S."/>
            <person name="Shen B."/>
        </authorList>
    </citation>
    <scope>NUCLEOTIDE SEQUENCE [LARGE SCALE GENOMIC DNA]</scope>
    <source>
        <strain evidence="7 8">NPDC060353</strain>
    </source>
</reference>
<keyword evidence="3" id="KW-0238">DNA-binding</keyword>
<feature type="compositionally biased region" description="Low complexity" evidence="5">
    <location>
        <begin position="302"/>
        <end position="328"/>
    </location>
</feature>
<feature type="domain" description="HTH lysR-type" evidence="6">
    <location>
        <begin position="1"/>
        <end position="59"/>
    </location>
</feature>
<dbReference type="PANTHER" id="PTHR30346:SF0">
    <property type="entry name" value="HCA OPERON TRANSCRIPTIONAL ACTIVATOR HCAR"/>
    <property type="match status" value="1"/>
</dbReference>
<evidence type="ECO:0000259" key="6">
    <source>
        <dbReference type="PROSITE" id="PS50931"/>
    </source>
</evidence>
<comment type="caution">
    <text evidence="7">The sequence shown here is derived from an EMBL/GenBank/DDBJ whole genome shotgun (WGS) entry which is preliminary data.</text>
</comment>
<evidence type="ECO:0000256" key="3">
    <source>
        <dbReference type="ARBA" id="ARBA00023125"/>
    </source>
</evidence>
<dbReference type="Pfam" id="PF00126">
    <property type="entry name" value="HTH_1"/>
    <property type="match status" value="1"/>
</dbReference>
<name>A0ABW6GBE9_9PSEU</name>
<evidence type="ECO:0000256" key="1">
    <source>
        <dbReference type="ARBA" id="ARBA00009437"/>
    </source>
</evidence>
<dbReference type="PANTHER" id="PTHR30346">
    <property type="entry name" value="TRANSCRIPTIONAL DUAL REGULATOR HCAR-RELATED"/>
    <property type="match status" value="1"/>
</dbReference>
<dbReference type="Gene3D" id="1.10.10.10">
    <property type="entry name" value="Winged helix-like DNA-binding domain superfamily/Winged helix DNA-binding domain"/>
    <property type="match status" value="1"/>
</dbReference>
<organism evidence="7 8">
    <name type="scientific">Prauserella salsuginis</name>
    <dbReference type="NCBI Taxonomy" id="387889"/>
    <lineage>
        <taxon>Bacteria</taxon>
        <taxon>Bacillati</taxon>
        <taxon>Actinomycetota</taxon>
        <taxon>Actinomycetes</taxon>
        <taxon>Pseudonocardiales</taxon>
        <taxon>Pseudonocardiaceae</taxon>
        <taxon>Prauserella</taxon>
        <taxon>Prauserella salsuginis group</taxon>
    </lineage>
</organism>
<dbReference type="EMBL" id="JBHXCV010000023">
    <property type="protein sequence ID" value="MFD6796538.1"/>
    <property type="molecule type" value="Genomic_DNA"/>
</dbReference>
<dbReference type="RefSeq" id="WP_258938453.1">
    <property type="nucleotide sequence ID" value="NZ_JANBBF010000016.1"/>
</dbReference>
<dbReference type="PRINTS" id="PR00039">
    <property type="entry name" value="HTHLYSR"/>
</dbReference>
<proteinExistence type="inferred from homology"/>
<evidence type="ECO:0000313" key="7">
    <source>
        <dbReference type="EMBL" id="MFD6796538.1"/>
    </source>
</evidence>
<accession>A0ABW6GBE9</accession>
<dbReference type="InterPro" id="IPR036388">
    <property type="entry name" value="WH-like_DNA-bd_sf"/>
</dbReference>
<dbReference type="InterPro" id="IPR000847">
    <property type="entry name" value="LysR_HTH_N"/>
</dbReference>
<gene>
    <name evidence="7" type="ORF">ACFWGY_24695</name>
</gene>
<dbReference type="InterPro" id="IPR036390">
    <property type="entry name" value="WH_DNA-bd_sf"/>
</dbReference>
<keyword evidence="2" id="KW-0805">Transcription regulation</keyword>
<evidence type="ECO:0000256" key="4">
    <source>
        <dbReference type="ARBA" id="ARBA00023163"/>
    </source>
</evidence>
<comment type="similarity">
    <text evidence="1">Belongs to the LysR transcriptional regulatory family.</text>
</comment>
<keyword evidence="8" id="KW-1185">Reference proteome</keyword>
<evidence type="ECO:0000313" key="8">
    <source>
        <dbReference type="Proteomes" id="UP001598673"/>
    </source>
</evidence>